<dbReference type="AlphaFoldDB" id="A0A149UL98"/>
<feature type="transmembrane region" description="Helical" evidence="1">
    <location>
        <begin position="193"/>
        <end position="209"/>
    </location>
</feature>
<proteinExistence type="predicted"/>
<feature type="transmembrane region" description="Helical" evidence="1">
    <location>
        <begin position="382"/>
        <end position="402"/>
    </location>
</feature>
<keyword evidence="1" id="KW-0472">Membrane</keyword>
<feature type="transmembrane region" description="Helical" evidence="1">
    <location>
        <begin position="167"/>
        <end position="186"/>
    </location>
</feature>
<evidence type="ECO:0000313" key="3">
    <source>
        <dbReference type="Proteomes" id="UP000075377"/>
    </source>
</evidence>
<name>A0A149UL98_9PROT</name>
<dbReference type="Proteomes" id="UP000075377">
    <property type="component" value="Unassembled WGS sequence"/>
</dbReference>
<dbReference type="EMBL" id="LHZX01000305">
    <property type="protein sequence ID" value="KXV68624.1"/>
    <property type="molecule type" value="Genomic_DNA"/>
</dbReference>
<feature type="transmembrane region" description="Helical" evidence="1">
    <location>
        <begin position="215"/>
        <end position="235"/>
    </location>
</feature>
<gene>
    <name evidence="2" type="ORF">AD951_10385</name>
</gene>
<evidence type="ECO:0000313" key="2">
    <source>
        <dbReference type="EMBL" id="KXV68624.1"/>
    </source>
</evidence>
<keyword evidence="1" id="KW-1133">Transmembrane helix</keyword>
<feature type="transmembrane region" description="Helical" evidence="1">
    <location>
        <begin position="322"/>
        <end position="339"/>
    </location>
</feature>
<organism evidence="2 3">
    <name type="scientific">Acetobacter malorum</name>
    <dbReference type="NCBI Taxonomy" id="178901"/>
    <lineage>
        <taxon>Bacteria</taxon>
        <taxon>Pseudomonadati</taxon>
        <taxon>Pseudomonadota</taxon>
        <taxon>Alphaproteobacteria</taxon>
        <taxon>Acetobacterales</taxon>
        <taxon>Acetobacteraceae</taxon>
        <taxon>Acetobacter</taxon>
    </lineage>
</organism>
<comment type="caution">
    <text evidence="2">The sequence shown here is derived from an EMBL/GenBank/DDBJ whole genome shotgun (WGS) entry which is preliminary data.</text>
</comment>
<evidence type="ECO:0000256" key="1">
    <source>
        <dbReference type="SAM" id="Phobius"/>
    </source>
</evidence>
<dbReference type="PATRIC" id="fig|178901.14.peg.3260"/>
<accession>A0A149UL98</accession>
<dbReference type="RefSeq" id="WP_061501715.1">
    <property type="nucleotide sequence ID" value="NZ_LHZX01000305.1"/>
</dbReference>
<feature type="transmembrane region" description="Helical" evidence="1">
    <location>
        <begin position="143"/>
        <end position="161"/>
    </location>
</feature>
<sequence>MSYDNTDAVFPNFKKYFGLRNLLILLSGAVVLALVVTGYYLKHEDPAYYWDWGAYFDMYQNFGQTVRHNNRWFARLLVTIRNDDYNLLPISFLAPLSIAFQTSRWAYIAGITIFYLIPAAAVTAVCAAFCVTGNKNKNTALPGKGGFAGLFVAALIFHHYWAPTLRGLPDIVGLIPLGLATLLLMRSKFLTQASWRTILCFALLVWLTFALRRWYAFSIVSMMIMASLMAALTLITPQDRKKHFYHLVKAYAATGIVIVILLAILQHTLVHRILVTSYQEAYIAYQAPFMSQLNTVIYSIGPLYTLLFIVGIGLAIINRNQFVLFCASCAILTFVLFSRTQAPGIHHLLPIFFWMVVVSGYTVLILFAHLSAWTVKIGTTALLVYGALSWGIVFSPVLSARLQPFHSIFPMERLFPLHVENMPEYTKLIAQIKALTKNGEKFAVFSSGGELTTAVLFAFDHSLEPQLAWPSQIDARDHMLLAPLEAPLAIVTDQPITHLDPKDQQVITLPNDCIFNHHDFGTAYQQVAGPFVMSEGHKAYIYRRTRPLSDADIEWIQEQLNHSYPAWKWNHAGMIE</sequence>
<feature type="transmembrane region" description="Helical" evidence="1">
    <location>
        <begin position="21"/>
        <end position="41"/>
    </location>
</feature>
<feature type="transmembrane region" description="Helical" evidence="1">
    <location>
        <begin position="247"/>
        <end position="265"/>
    </location>
</feature>
<keyword evidence="1" id="KW-0812">Transmembrane</keyword>
<feature type="transmembrane region" description="Helical" evidence="1">
    <location>
        <begin position="296"/>
        <end position="317"/>
    </location>
</feature>
<evidence type="ECO:0008006" key="4">
    <source>
        <dbReference type="Google" id="ProtNLM"/>
    </source>
</evidence>
<feature type="transmembrane region" description="Helical" evidence="1">
    <location>
        <begin position="351"/>
        <end position="370"/>
    </location>
</feature>
<reference evidence="2 3" key="1">
    <citation type="submission" date="2015-06" db="EMBL/GenBank/DDBJ databases">
        <title>Improved classification and identification of acetic acid bacteria using matrix-assisted laser desorption/ionization time-of-flight mass spectrometry; Gluconobacter nephelii and Gluconobacter uchimurae are later heterotypic synonyms of Gluconobacter japonicus and Gluconobacter oxydans, respectively.</title>
        <authorList>
            <person name="Li L."/>
            <person name="Cleenwerck I."/>
            <person name="De Vuyst L."/>
            <person name="Vandamme P."/>
        </authorList>
    </citation>
    <scope>NUCLEOTIDE SEQUENCE [LARGE SCALE GENOMIC DNA]</scope>
    <source>
        <strain evidence="2 3">LMG 1699</strain>
    </source>
</reference>
<protein>
    <recommendedName>
        <fullName evidence="4">Glycosyltransferase RgtA/B/C/D-like domain-containing protein</fullName>
    </recommendedName>
</protein>
<dbReference type="OrthoDB" id="8040700at2"/>
<feature type="transmembrane region" description="Helical" evidence="1">
    <location>
        <begin position="105"/>
        <end position="131"/>
    </location>
</feature>